<reference evidence="3 4" key="1">
    <citation type="journal article" date="2024" name="BMC Biol.">
        <title>Comparative genomics of Ascetosporea gives new insight into the evolutionary basis for animal parasitism in Rhizaria.</title>
        <authorList>
            <person name="Hiltunen Thoren M."/>
            <person name="Onut-Brannstrom I."/>
            <person name="Alfjorden A."/>
            <person name="Peckova H."/>
            <person name="Swords F."/>
            <person name="Hooper C."/>
            <person name="Holzer A.S."/>
            <person name="Bass D."/>
            <person name="Burki F."/>
        </authorList>
    </citation>
    <scope>NUCLEOTIDE SEQUENCE [LARGE SCALE GENOMIC DNA]</scope>
    <source>
        <strain evidence="3">20-A016</strain>
    </source>
</reference>
<gene>
    <name evidence="3" type="ORF">MHBO_003614</name>
</gene>
<evidence type="ECO:0000313" key="3">
    <source>
        <dbReference type="EMBL" id="MES1922099.1"/>
    </source>
</evidence>
<dbReference type="InterPro" id="IPR011705">
    <property type="entry name" value="BACK"/>
</dbReference>
<comment type="caution">
    <text evidence="3">The sequence shown here is derived from an EMBL/GenBank/DDBJ whole genome shotgun (WGS) entry which is preliminary data.</text>
</comment>
<evidence type="ECO:0000259" key="2">
    <source>
        <dbReference type="Pfam" id="PF07707"/>
    </source>
</evidence>
<organism evidence="3 4">
    <name type="scientific">Bonamia ostreae</name>
    <dbReference type="NCBI Taxonomy" id="126728"/>
    <lineage>
        <taxon>Eukaryota</taxon>
        <taxon>Sar</taxon>
        <taxon>Rhizaria</taxon>
        <taxon>Endomyxa</taxon>
        <taxon>Ascetosporea</taxon>
        <taxon>Haplosporida</taxon>
        <taxon>Bonamia</taxon>
    </lineage>
</organism>
<feature type="transmembrane region" description="Helical" evidence="1">
    <location>
        <begin position="185"/>
        <end position="205"/>
    </location>
</feature>
<dbReference type="Pfam" id="PF07707">
    <property type="entry name" value="BACK"/>
    <property type="match status" value="1"/>
</dbReference>
<proteinExistence type="predicted"/>
<evidence type="ECO:0000256" key="1">
    <source>
        <dbReference type="SAM" id="Phobius"/>
    </source>
</evidence>
<accession>A0ABV2AR17</accession>
<evidence type="ECO:0000313" key="4">
    <source>
        <dbReference type="Proteomes" id="UP001439008"/>
    </source>
</evidence>
<keyword evidence="4" id="KW-1185">Reference proteome</keyword>
<dbReference type="Proteomes" id="UP001439008">
    <property type="component" value="Unassembled WGS sequence"/>
</dbReference>
<protein>
    <recommendedName>
        <fullName evidence="2">BACK domain-containing protein</fullName>
    </recommendedName>
</protein>
<feature type="domain" description="BACK" evidence="2">
    <location>
        <begin position="122"/>
        <end position="190"/>
    </location>
</feature>
<dbReference type="EMBL" id="JBDODL010002212">
    <property type="protein sequence ID" value="MES1922099.1"/>
    <property type="molecule type" value="Genomic_DNA"/>
</dbReference>
<name>A0ABV2AR17_9EUKA</name>
<sequence length="206" mass="23827">MKYMELFWHHLKLQQKSDYIFNASSQSNLGLEQCVASLAVAARKKDSCFYQFQILSVSSKTFILSLLEKNDGIKFLSKLVSMNPFESQGLTFTVKRVQAVLASKYKIFNQYNWIEDKLRACDLPMPLFIELISFDHIDIMSENEVWIAASYWISSNISITDLKSDSVEAKQIFSVLRLHLMDKTYLSNVVCVLLLSLLLCIFLYLY</sequence>
<keyword evidence="1" id="KW-0472">Membrane</keyword>
<dbReference type="Gene3D" id="1.25.40.420">
    <property type="match status" value="1"/>
</dbReference>
<keyword evidence="1" id="KW-0812">Transmembrane</keyword>
<keyword evidence="1" id="KW-1133">Transmembrane helix</keyword>